<keyword evidence="13 16" id="KW-0472">Membrane</keyword>
<comment type="similarity">
    <text evidence="5 16 17">Belongs to the CDS family.</text>
</comment>
<dbReference type="EMBL" id="KV453843">
    <property type="protein sequence ID" value="ODV89412.1"/>
    <property type="molecule type" value="Genomic_DNA"/>
</dbReference>
<dbReference type="PANTHER" id="PTHR13773:SF8">
    <property type="entry name" value="PHOSPHATIDATE CYTIDYLYLTRANSFERASE, PHOTORECEPTOR-SPECIFIC"/>
    <property type="match status" value="1"/>
</dbReference>
<evidence type="ECO:0000256" key="9">
    <source>
        <dbReference type="ARBA" id="ARBA00022692"/>
    </source>
</evidence>
<keyword evidence="7 16" id="KW-0444">Lipid biosynthesis</keyword>
<keyword evidence="11 16" id="KW-1133">Transmembrane helix</keyword>
<evidence type="ECO:0000256" key="11">
    <source>
        <dbReference type="ARBA" id="ARBA00022989"/>
    </source>
</evidence>
<dbReference type="UniPathway" id="UPA00557">
    <property type="reaction ID" value="UER00614"/>
</dbReference>
<comment type="catalytic activity">
    <reaction evidence="1 16 17">
        <text>a 1,2-diacyl-sn-glycero-3-phosphate + CTP + H(+) = a CDP-1,2-diacyl-sn-glycerol + diphosphate</text>
        <dbReference type="Rhea" id="RHEA:16229"/>
        <dbReference type="ChEBI" id="CHEBI:15378"/>
        <dbReference type="ChEBI" id="CHEBI:33019"/>
        <dbReference type="ChEBI" id="CHEBI:37563"/>
        <dbReference type="ChEBI" id="CHEBI:58332"/>
        <dbReference type="ChEBI" id="CHEBI:58608"/>
        <dbReference type="EC" id="2.7.7.41"/>
    </reaction>
</comment>
<keyword evidence="19" id="KW-1185">Reference proteome</keyword>
<feature type="transmembrane region" description="Helical" evidence="16">
    <location>
        <begin position="311"/>
        <end position="333"/>
    </location>
</feature>
<proteinExistence type="inferred from homology"/>
<organism evidence="18 19">
    <name type="scientific">Tortispora caseinolytica NRRL Y-17796</name>
    <dbReference type="NCBI Taxonomy" id="767744"/>
    <lineage>
        <taxon>Eukaryota</taxon>
        <taxon>Fungi</taxon>
        <taxon>Dikarya</taxon>
        <taxon>Ascomycota</taxon>
        <taxon>Saccharomycotina</taxon>
        <taxon>Trigonopsidomycetes</taxon>
        <taxon>Trigonopsidales</taxon>
        <taxon>Trigonopsidaceae</taxon>
        <taxon>Tortispora</taxon>
    </lineage>
</organism>
<comment type="pathway">
    <text evidence="4">Lipid metabolism.</text>
</comment>
<dbReference type="Pfam" id="PF01148">
    <property type="entry name" value="CTP_transf_1"/>
    <property type="match status" value="1"/>
</dbReference>
<dbReference type="GO" id="GO:0005789">
    <property type="term" value="C:endoplasmic reticulum membrane"/>
    <property type="evidence" value="ECO:0007669"/>
    <property type="project" value="TreeGrafter"/>
</dbReference>
<evidence type="ECO:0000256" key="10">
    <source>
        <dbReference type="ARBA" id="ARBA00022695"/>
    </source>
</evidence>
<feature type="transmembrane region" description="Helical" evidence="16">
    <location>
        <begin position="197"/>
        <end position="223"/>
    </location>
</feature>
<dbReference type="GO" id="GO:0046488">
    <property type="term" value="P:phosphatidylinositol metabolic process"/>
    <property type="evidence" value="ECO:0007669"/>
    <property type="project" value="EnsemblFungi"/>
</dbReference>
<comment type="subcellular location">
    <subcellularLocation>
        <location evidence="2">Membrane</location>
        <topology evidence="2">Multi-pass membrane protein</topology>
    </subcellularLocation>
</comment>
<accession>A0A1E4TCB9</accession>
<evidence type="ECO:0000256" key="4">
    <source>
        <dbReference type="ARBA" id="ARBA00005189"/>
    </source>
</evidence>
<evidence type="ECO:0000256" key="12">
    <source>
        <dbReference type="ARBA" id="ARBA00023098"/>
    </source>
</evidence>
<dbReference type="AlphaFoldDB" id="A0A1E4TCB9"/>
<keyword evidence="9 16" id="KW-0812">Transmembrane</keyword>
<evidence type="ECO:0000256" key="2">
    <source>
        <dbReference type="ARBA" id="ARBA00004141"/>
    </source>
</evidence>
<evidence type="ECO:0000256" key="15">
    <source>
        <dbReference type="ARBA" id="ARBA00023264"/>
    </source>
</evidence>
<evidence type="ECO:0000256" key="13">
    <source>
        <dbReference type="ARBA" id="ARBA00023136"/>
    </source>
</evidence>
<dbReference type="GO" id="GO:0006658">
    <property type="term" value="P:phosphatidylserine metabolic process"/>
    <property type="evidence" value="ECO:0007669"/>
    <property type="project" value="EnsemblFungi"/>
</dbReference>
<feature type="transmembrane region" description="Helical" evidence="16">
    <location>
        <begin position="45"/>
        <end position="62"/>
    </location>
</feature>
<evidence type="ECO:0000256" key="1">
    <source>
        <dbReference type="ARBA" id="ARBA00001698"/>
    </source>
</evidence>
<dbReference type="InterPro" id="IPR016720">
    <property type="entry name" value="PC_Trfase_euk"/>
</dbReference>
<evidence type="ECO:0000256" key="6">
    <source>
        <dbReference type="ARBA" id="ARBA00012487"/>
    </source>
</evidence>
<dbReference type="Proteomes" id="UP000095023">
    <property type="component" value="Unassembled WGS sequence"/>
</dbReference>
<dbReference type="GO" id="GO:0016024">
    <property type="term" value="P:CDP-diacylglycerol biosynthetic process"/>
    <property type="evidence" value="ECO:0007669"/>
    <property type="project" value="UniProtKB-UniRule"/>
</dbReference>
<evidence type="ECO:0000256" key="8">
    <source>
        <dbReference type="ARBA" id="ARBA00022679"/>
    </source>
</evidence>
<dbReference type="OrthoDB" id="10260889at2759"/>
<evidence type="ECO:0000256" key="7">
    <source>
        <dbReference type="ARBA" id="ARBA00022516"/>
    </source>
</evidence>
<evidence type="ECO:0000256" key="16">
    <source>
        <dbReference type="PIRNR" id="PIRNR018269"/>
    </source>
</evidence>
<feature type="transmembrane region" description="Helical" evidence="16">
    <location>
        <begin position="235"/>
        <end position="253"/>
    </location>
</feature>
<dbReference type="PIRSF" id="PIRSF018269">
    <property type="entry name" value="PC_trans_euk"/>
    <property type="match status" value="1"/>
</dbReference>
<keyword evidence="12 16" id="KW-0443">Lipid metabolism</keyword>
<feature type="transmembrane region" description="Helical" evidence="16">
    <location>
        <begin position="173"/>
        <end position="191"/>
    </location>
</feature>
<evidence type="ECO:0000256" key="14">
    <source>
        <dbReference type="ARBA" id="ARBA00023209"/>
    </source>
</evidence>
<dbReference type="GO" id="GO:0070319">
    <property type="term" value="C:Golgi to plasma membrane transport vesicle"/>
    <property type="evidence" value="ECO:0007669"/>
    <property type="project" value="EnsemblFungi"/>
</dbReference>
<reference evidence="19" key="1">
    <citation type="submission" date="2016-02" db="EMBL/GenBank/DDBJ databases">
        <title>Comparative genomics of biotechnologically important yeasts.</title>
        <authorList>
            <consortium name="DOE Joint Genome Institute"/>
            <person name="Riley R."/>
            <person name="Haridas S."/>
            <person name="Wolfe K.H."/>
            <person name="Lopes M.R."/>
            <person name="Hittinger C.T."/>
            <person name="Goker M."/>
            <person name="Salamov A."/>
            <person name="Wisecaver J."/>
            <person name="Long T.M."/>
            <person name="Aerts A.L."/>
            <person name="Barry K."/>
            <person name="Choi C."/>
            <person name="Clum A."/>
            <person name="Coughlan A.Y."/>
            <person name="Deshpande S."/>
            <person name="Douglass A.P."/>
            <person name="Hanson S.J."/>
            <person name="Klenk H.-P."/>
            <person name="Labutti K."/>
            <person name="Lapidus A."/>
            <person name="Lindquist E."/>
            <person name="Lipzen A."/>
            <person name="Meier-Kolthoff J.P."/>
            <person name="Ohm R.A."/>
            <person name="Otillar R.P."/>
            <person name="Pangilinan J."/>
            <person name="Peng Y."/>
            <person name="Rokas A."/>
            <person name="Rosa C.A."/>
            <person name="Scheuner C."/>
            <person name="Sibirny A.A."/>
            <person name="Slot J.C."/>
            <person name="Stielow J.B."/>
            <person name="Sun H."/>
            <person name="Kurtzman C.P."/>
            <person name="Blackwell M."/>
            <person name="Jeffries T.W."/>
            <person name="Grigoriev I.V."/>
        </authorList>
    </citation>
    <scope>NUCLEOTIDE SEQUENCE [LARGE SCALE GENOMIC DNA]</scope>
    <source>
        <strain evidence="19">NRRL Y-17796</strain>
    </source>
</reference>
<dbReference type="EC" id="2.7.7.41" evidence="6 16"/>
<dbReference type="GO" id="GO:0004605">
    <property type="term" value="F:phosphatidate cytidylyltransferase activity"/>
    <property type="evidence" value="ECO:0007669"/>
    <property type="project" value="UniProtKB-UniRule"/>
</dbReference>
<keyword evidence="14 16" id="KW-0594">Phospholipid biosynthesis</keyword>
<evidence type="ECO:0000256" key="17">
    <source>
        <dbReference type="RuleBase" id="RU003938"/>
    </source>
</evidence>
<dbReference type="InterPro" id="IPR000374">
    <property type="entry name" value="PC_trans"/>
</dbReference>
<evidence type="ECO:0000256" key="3">
    <source>
        <dbReference type="ARBA" id="ARBA00005119"/>
    </source>
</evidence>
<dbReference type="PROSITE" id="PS01315">
    <property type="entry name" value="CDS"/>
    <property type="match status" value="1"/>
</dbReference>
<dbReference type="PANTHER" id="PTHR13773">
    <property type="entry name" value="PHOSPHATIDATE CYTIDYLYLTRANSFERASE"/>
    <property type="match status" value="1"/>
</dbReference>
<comment type="pathway">
    <text evidence="3 16 17">Phospholipid metabolism; CDP-diacylglycerol biosynthesis; CDP-diacylglycerol from sn-glycerol 3-phosphate: step 3/3.</text>
</comment>
<feature type="transmembrane region" description="Helical" evidence="16">
    <location>
        <begin position="144"/>
        <end position="161"/>
    </location>
</feature>
<keyword evidence="8 16" id="KW-0808">Transferase</keyword>
<sequence length="440" mass="50329">MDEDEVVEAVATEKNSIVDGRNKAESAASNTVAETAERQKKKQNFIVRTIWTLVMIAGFFALMFAGHVWMIALVALIQTLTFREVVQIASEPSLDKQLPFTKALNWYYLATTVFFLNGESVLYYFQNIVFVDKYFVTFAVHHRFISYCLYLMGFVFFVMSLQKGHYRFQFTQFCITHMTLLLVVGQAYFVIRNILNGMYWFFLPASLVITNDIFAYLCGMAFGRTPLTQLSPKKTVEGFIGAWFFTVLIGIGLSEILSRYQYMICPVTDLSANAFSGLHCVPNTVFVDHTYAIPQYLRNLLHRETFVARPIQLHTIILATFASLIAPFGGFFASGLKRTFHIKDFGNTIPGHGGITDRMDCQFLMGFFAFMYYDTFISDRHLTASVLLQQAVKQLTAEQQLELLAGLSRYLVVSERIPDTAFSCIENFIPEHLRSWDYLR</sequence>
<keyword evidence="10 16" id="KW-0548">Nucleotidyltransferase</keyword>
<gene>
    <name evidence="18" type="ORF">CANCADRAFT_4036</name>
</gene>
<name>A0A1E4TCB9_9ASCO</name>
<feature type="transmembrane region" description="Helical" evidence="16">
    <location>
        <begin position="106"/>
        <end position="124"/>
    </location>
</feature>
<protein>
    <recommendedName>
        <fullName evidence="6 16">Phosphatidate cytidylyltransferase</fullName>
        <ecNumber evidence="6 16">2.7.7.41</ecNumber>
    </recommendedName>
</protein>
<keyword evidence="15 16" id="KW-1208">Phospholipid metabolism</keyword>
<evidence type="ECO:0000313" key="19">
    <source>
        <dbReference type="Proteomes" id="UP000095023"/>
    </source>
</evidence>
<evidence type="ECO:0000256" key="5">
    <source>
        <dbReference type="ARBA" id="ARBA00010185"/>
    </source>
</evidence>
<evidence type="ECO:0000313" key="18">
    <source>
        <dbReference type="EMBL" id="ODV89412.1"/>
    </source>
</evidence>